<accession>B6VBB1</accession>
<feature type="chain" id="PRO_5002851144" description="Sdz-33 F-box domain-containing protein" evidence="1">
    <location>
        <begin position="27"/>
        <end position="340"/>
    </location>
</feature>
<dbReference type="EMBL" id="FJ362354">
    <property type="protein sequence ID" value="ACI49004.1"/>
    <property type="molecule type" value="Genomic_DNA"/>
</dbReference>
<feature type="domain" description="Sdz-33 F-box" evidence="2">
    <location>
        <begin position="222"/>
        <end position="280"/>
    </location>
</feature>
<evidence type="ECO:0000313" key="3">
    <source>
        <dbReference type="EMBL" id="ACI49004.1"/>
    </source>
</evidence>
<sequence length="340" mass="38780">MFISSSFYLHLVTMVFPALTLPSVALQQVLLGFTSADLFEMHQCSIKTGLTLKQYERHNKTIKLFVDFQRYWIDIIGVRRYQICSVEQPRVVLPESTRQFLDRQVPTDETDEQNFKCYFPESEMVEGVKLVATDLIRTLGIARLEGVFIAEHTPAQEVLQWLQDNDLRTENFNVTAADNHDALAQVIYSEEFFRRVSKTYNSLLKTSSDFAPAMLNQHGAINLFKLDLSHSGWFTVEHLMGFNSGIVILNRSAITSSDVNKFLSLWLKESVYTRLMYLSIKLADGKEFNIQEVIAGVADPEKIRVEGENEIVEVKRRDRVGELTVGANKQSLLLSLDDVA</sequence>
<keyword evidence="1" id="KW-0732">Signal</keyword>
<evidence type="ECO:0000256" key="1">
    <source>
        <dbReference type="SAM" id="SignalP"/>
    </source>
</evidence>
<feature type="signal peptide" evidence="1">
    <location>
        <begin position="1"/>
        <end position="26"/>
    </location>
</feature>
<gene>
    <name evidence="3" type="ORF">Cbre_JD02.003</name>
</gene>
<proteinExistence type="predicted"/>
<dbReference type="Pfam" id="PF07735">
    <property type="entry name" value="FBA_2"/>
    <property type="match status" value="1"/>
</dbReference>
<name>B6VBB1_CAEBE</name>
<dbReference type="AlphaFoldDB" id="B6VBB1"/>
<organism evidence="3">
    <name type="scientific">Caenorhabditis brenneri</name>
    <name type="common">Nematode worm</name>
    <dbReference type="NCBI Taxonomy" id="135651"/>
    <lineage>
        <taxon>Eukaryota</taxon>
        <taxon>Metazoa</taxon>
        <taxon>Ecdysozoa</taxon>
        <taxon>Nematoda</taxon>
        <taxon>Chromadorea</taxon>
        <taxon>Rhabditida</taxon>
        <taxon>Rhabditina</taxon>
        <taxon>Rhabditomorpha</taxon>
        <taxon>Rhabditoidea</taxon>
        <taxon>Rhabditidae</taxon>
        <taxon>Peloderinae</taxon>
        <taxon>Caenorhabditis</taxon>
    </lineage>
</organism>
<evidence type="ECO:0000259" key="2">
    <source>
        <dbReference type="Pfam" id="PF07735"/>
    </source>
</evidence>
<protein>
    <recommendedName>
        <fullName evidence="2">Sdz-33 F-box domain-containing protein</fullName>
    </recommendedName>
</protein>
<reference evidence="3" key="1">
    <citation type="journal article" date="2008" name="Genome Res.">
        <title>Multigenome DNA sequence conservation identifies Hox cis-regulatory elements.</title>
        <authorList>
            <person name="Kuntz S.G."/>
            <person name="Schwarz E.M."/>
            <person name="DeModena J.A."/>
            <person name="De Buysscher T."/>
            <person name="Trout D."/>
            <person name="Shizuya H."/>
            <person name="Sternberg P.W."/>
            <person name="Wold B.J."/>
        </authorList>
    </citation>
    <scope>NUCLEOTIDE SEQUENCE</scope>
    <source>
        <strain evidence="3">CB5161</strain>
    </source>
</reference>
<dbReference type="PANTHER" id="PTHR21503">
    <property type="entry name" value="F-BOX-CONTAINING HYPOTHETICAL PROTEIN C.ELEGANS"/>
    <property type="match status" value="1"/>
</dbReference>
<dbReference type="InterPro" id="IPR012885">
    <property type="entry name" value="F-box_Sdz-33"/>
</dbReference>
<dbReference type="PANTHER" id="PTHR21503:SF48">
    <property type="entry name" value="F-BOX ASSOCIATED DOMAIN-CONTAINING PROTEIN-RELATED"/>
    <property type="match status" value="1"/>
</dbReference>